<dbReference type="Proteomes" id="UP000265520">
    <property type="component" value="Unassembled WGS sequence"/>
</dbReference>
<dbReference type="AlphaFoldDB" id="A0A392UMR1"/>
<sequence>WESERRSSLGEPALGANLDVLADCISLVNSGAELGFSPWSV</sequence>
<organism evidence="1 2">
    <name type="scientific">Trifolium medium</name>
    <dbReference type="NCBI Taxonomy" id="97028"/>
    <lineage>
        <taxon>Eukaryota</taxon>
        <taxon>Viridiplantae</taxon>
        <taxon>Streptophyta</taxon>
        <taxon>Embryophyta</taxon>
        <taxon>Tracheophyta</taxon>
        <taxon>Spermatophyta</taxon>
        <taxon>Magnoliopsida</taxon>
        <taxon>eudicotyledons</taxon>
        <taxon>Gunneridae</taxon>
        <taxon>Pentapetalae</taxon>
        <taxon>rosids</taxon>
        <taxon>fabids</taxon>
        <taxon>Fabales</taxon>
        <taxon>Fabaceae</taxon>
        <taxon>Papilionoideae</taxon>
        <taxon>50 kb inversion clade</taxon>
        <taxon>NPAAA clade</taxon>
        <taxon>Hologalegina</taxon>
        <taxon>IRL clade</taxon>
        <taxon>Trifolieae</taxon>
        <taxon>Trifolium</taxon>
    </lineage>
</organism>
<reference evidence="1 2" key="1">
    <citation type="journal article" date="2018" name="Front. Plant Sci.">
        <title>Red Clover (Trifolium pratense) and Zigzag Clover (T. medium) - A Picture of Genomic Similarities and Differences.</title>
        <authorList>
            <person name="Dluhosova J."/>
            <person name="Istvanek J."/>
            <person name="Nedelnik J."/>
            <person name="Repkova J."/>
        </authorList>
    </citation>
    <scope>NUCLEOTIDE SEQUENCE [LARGE SCALE GENOMIC DNA]</scope>
    <source>
        <strain evidence="2">cv. 10/8</strain>
        <tissue evidence="1">Leaf</tissue>
    </source>
</reference>
<protein>
    <submittedName>
        <fullName evidence="1">Uncharacterized protein</fullName>
    </submittedName>
</protein>
<evidence type="ECO:0000313" key="2">
    <source>
        <dbReference type="Proteomes" id="UP000265520"/>
    </source>
</evidence>
<proteinExistence type="predicted"/>
<dbReference type="EMBL" id="LXQA010830195">
    <property type="protein sequence ID" value="MCI73045.1"/>
    <property type="molecule type" value="Genomic_DNA"/>
</dbReference>
<comment type="caution">
    <text evidence="1">The sequence shown here is derived from an EMBL/GenBank/DDBJ whole genome shotgun (WGS) entry which is preliminary data.</text>
</comment>
<keyword evidence="2" id="KW-1185">Reference proteome</keyword>
<accession>A0A392UMR1</accession>
<evidence type="ECO:0000313" key="1">
    <source>
        <dbReference type="EMBL" id="MCI73045.1"/>
    </source>
</evidence>
<name>A0A392UMR1_9FABA</name>
<feature type="non-terminal residue" evidence="1">
    <location>
        <position position="1"/>
    </location>
</feature>